<dbReference type="AlphaFoldDB" id="A0A6P8KC34"/>
<comment type="subcellular location">
    <subcellularLocation>
        <location evidence="1">Secreted</location>
    </subcellularLocation>
</comment>
<sequence length="150" mass="17190">MGLYIGSLLICVFLGIVPFATANTNRSGYEEQRNYLLNIFHNPLVNDSIKEKNIPELIAFYQRYPTDIPLSDADRQQFERFIHDYREYREVLVDGVPPQGGSFGNIFGHFLGRVGTRYISSLFNKKREEGQSNHANSPTTSPSRIQKMTK</sequence>
<evidence type="ECO:0000313" key="9">
    <source>
        <dbReference type="Proteomes" id="UP000515162"/>
    </source>
</evidence>
<dbReference type="GO" id="GO:0045087">
    <property type="term" value="P:innate immune response"/>
    <property type="evidence" value="ECO:0007669"/>
    <property type="project" value="UniProtKB-KW"/>
</dbReference>
<accession>A0A6P8KC34</accession>
<gene>
    <name evidence="10" type="primary">LOC117145211</name>
</gene>
<organism evidence="9 10">
    <name type="scientific">Drosophila mauritiana</name>
    <name type="common">Fruit fly</name>
    <dbReference type="NCBI Taxonomy" id="7226"/>
    <lineage>
        <taxon>Eukaryota</taxon>
        <taxon>Metazoa</taxon>
        <taxon>Ecdysozoa</taxon>
        <taxon>Arthropoda</taxon>
        <taxon>Hexapoda</taxon>
        <taxon>Insecta</taxon>
        <taxon>Pterygota</taxon>
        <taxon>Neoptera</taxon>
        <taxon>Endopterygota</taxon>
        <taxon>Diptera</taxon>
        <taxon>Brachycera</taxon>
        <taxon>Muscomorpha</taxon>
        <taxon>Ephydroidea</taxon>
        <taxon>Drosophilidae</taxon>
        <taxon>Drosophila</taxon>
        <taxon>Sophophora</taxon>
    </lineage>
</organism>
<feature type="chain" id="PRO_5027907626" evidence="8">
    <location>
        <begin position="23"/>
        <end position="150"/>
    </location>
</feature>
<dbReference type="InterPro" id="IPR010825">
    <property type="entry name" value="Turandot"/>
</dbReference>
<name>A0A6P8KC34_DROMA</name>
<evidence type="ECO:0000313" key="10">
    <source>
        <dbReference type="RefSeq" id="XP_033166670.1"/>
    </source>
</evidence>
<dbReference type="GO" id="GO:0009617">
    <property type="term" value="P:response to bacterium"/>
    <property type="evidence" value="ECO:0007669"/>
    <property type="project" value="UniProtKB-ARBA"/>
</dbReference>
<protein>
    <submittedName>
        <fullName evidence="10">Protein Turandot X</fullName>
    </submittedName>
</protein>
<dbReference type="Proteomes" id="UP000515162">
    <property type="component" value="Chromosome 3R"/>
</dbReference>
<proteinExistence type="inferred from homology"/>
<evidence type="ECO:0000256" key="7">
    <source>
        <dbReference type="SAM" id="MobiDB-lite"/>
    </source>
</evidence>
<evidence type="ECO:0000256" key="5">
    <source>
        <dbReference type="ARBA" id="ARBA00022729"/>
    </source>
</evidence>
<evidence type="ECO:0000256" key="1">
    <source>
        <dbReference type="ARBA" id="ARBA00004613"/>
    </source>
</evidence>
<dbReference type="GO" id="GO:0005615">
    <property type="term" value="C:extracellular space"/>
    <property type="evidence" value="ECO:0007669"/>
    <property type="project" value="UniProtKB-ARBA"/>
</dbReference>
<evidence type="ECO:0000256" key="3">
    <source>
        <dbReference type="ARBA" id="ARBA00022525"/>
    </source>
</evidence>
<evidence type="ECO:0000256" key="4">
    <source>
        <dbReference type="ARBA" id="ARBA00022588"/>
    </source>
</evidence>
<feature type="signal peptide" evidence="8">
    <location>
        <begin position="1"/>
        <end position="22"/>
    </location>
</feature>
<dbReference type="GO" id="GO:0034605">
    <property type="term" value="P:cellular response to heat"/>
    <property type="evidence" value="ECO:0007669"/>
    <property type="project" value="UniProtKB-ARBA"/>
</dbReference>
<keyword evidence="5 8" id="KW-0732">Signal</keyword>
<evidence type="ECO:0000256" key="2">
    <source>
        <dbReference type="ARBA" id="ARBA00010249"/>
    </source>
</evidence>
<keyword evidence="3" id="KW-0964">Secreted</keyword>
<keyword evidence="4" id="KW-0399">Innate immunity</keyword>
<evidence type="ECO:0000256" key="6">
    <source>
        <dbReference type="ARBA" id="ARBA00022859"/>
    </source>
</evidence>
<reference evidence="10" key="1">
    <citation type="submission" date="2025-08" db="UniProtKB">
        <authorList>
            <consortium name="RefSeq"/>
        </authorList>
    </citation>
    <scope>IDENTIFICATION</scope>
    <source>
        <strain evidence="10">Mau12</strain>
        <tissue evidence="10">Whole Body</tissue>
    </source>
</reference>
<evidence type="ECO:0000256" key="8">
    <source>
        <dbReference type="SAM" id="SignalP"/>
    </source>
</evidence>
<keyword evidence="9" id="KW-1185">Reference proteome</keyword>
<feature type="compositionally biased region" description="Polar residues" evidence="7">
    <location>
        <begin position="132"/>
        <end position="150"/>
    </location>
</feature>
<dbReference type="GeneID" id="117145211"/>
<dbReference type="RefSeq" id="XP_033166670.1">
    <property type="nucleotide sequence ID" value="XM_033310779.1"/>
</dbReference>
<keyword evidence="6" id="KW-0391">Immunity</keyword>
<feature type="region of interest" description="Disordered" evidence="7">
    <location>
        <begin position="127"/>
        <end position="150"/>
    </location>
</feature>
<comment type="similarity">
    <text evidence="2">Belongs to the Turandot family.</text>
</comment>
<dbReference type="Pfam" id="PF07240">
    <property type="entry name" value="Turandot"/>
    <property type="match status" value="1"/>
</dbReference>